<evidence type="ECO:0000259" key="2">
    <source>
        <dbReference type="Pfam" id="PF01434"/>
    </source>
</evidence>
<accession>A0A183BXE8</accession>
<keyword evidence="3" id="KW-1185">Reference proteome</keyword>
<feature type="compositionally biased region" description="Basic and acidic residues" evidence="1">
    <location>
        <begin position="34"/>
        <end position="48"/>
    </location>
</feature>
<reference evidence="4" key="3">
    <citation type="submission" date="2016-06" db="UniProtKB">
        <authorList>
            <consortium name="WormBaseParasite"/>
        </authorList>
    </citation>
    <scope>IDENTIFICATION</scope>
</reference>
<reference evidence="3" key="1">
    <citation type="submission" date="2013-12" db="EMBL/GenBank/DDBJ databases">
        <authorList>
            <person name="Aslett M."/>
        </authorList>
    </citation>
    <scope>NUCLEOTIDE SEQUENCE [LARGE SCALE GENOMIC DNA]</scope>
    <source>
        <strain evidence="3">Lindley</strain>
    </source>
</reference>
<dbReference type="Proteomes" id="UP000050741">
    <property type="component" value="Unassembled WGS sequence"/>
</dbReference>
<evidence type="ECO:0000313" key="4">
    <source>
        <dbReference type="WBParaSite" id="GPLIN_000528700"/>
    </source>
</evidence>
<name>A0A183BXE8_GLOPA</name>
<dbReference type="SUPFAM" id="SSF140990">
    <property type="entry name" value="FtsH protease domain-like"/>
    <property type="match status" value="1"/>
</dbReference>
<dbReference type="Pfam" id="PF01434">
    <property type="entry name" value="Peptidase_M41"/>
    <property type="match status" value="1"/>
</dbReference>
<feature type="domain" description="Peptidase M41" evidence="2">
    <location>
        <begin position="142"/>
        <end position="232"/>
    </location>
</feature>
<dbReference type="WBParaSite" id="GPLIN_000528700">
    <property type="protein sequence ID" value="GPLIN_000528700"/>
    <property type="gene ID" value="GPLIN_000528700"/>
</dbReference>
<feature type="compositionally biased region" description="Basic residues" evidence="1">
    <location>
        <begin position="264"/>
        <end position="278"/>
    </location>
</feature>
<evidence type="ECO:0000313" key="3">
    <source>
        <dbReference type="Proteomes" id="UP000050741"/>
    </source>
</evidence>
<feature type="region of interest" description="Disordered" evidence="1">
    <location>
        <begin position="1"/>
        <end position="48"/>
    </location>
</feature>
<protein>
    <submittedName>
        <fullName evidence="4">Peptidase_M41 domain-containing protein</fullName>
    </submittedName>
</protein>
<feature type="region of interest" description="Disordered" evidence="1">
    <location>
        <begin position="245"/>
        <end position="278"/>
    </location>
</feature>
<dbReference type="AlphaFoldDB" id="A0A183BXE8"/>
<dbReference type="GO" id="GO:0004176">
    <property type="term" value="F:ATP-dependent peptidase activity"/>
    <property type="evidence" value="ECO:0007669"/>
    <property type="project" value="InterPro"/>
</dbReference>
<dbReference type="GO" id="GO:0006508">
    <property type="term" value="P:proteolysis"/>
    <property type="evidence" value="ECO:0007669"/>
    <property type="project" value="InterPro"/>
</dbReference>
<dbReference type="GO" id="GO:0004222">
    <property type="term" value="F:metalloendopeptidase activity"/>
    <property type="evidence" value="ECO:0007669"/>
    <property type="project" value="InterPro"/>
</dbReference>
<dbReference type="Gene3D" id="1.20.58.760">
    <property type="entry name" value="Peptidase M41"/>
    <property type="match status" value="1"/>
</dbReference>
<reference evidence="3" key="2">
    <citation type="submission" date="2014-05" db="EMBL/GenBank/DDBJ databases">
        <title>The genome and life-stage specific transcriptomes of Globodera pallida elucidate key aspects of plant parasitism by a cyst nematode.</title>
        <authorList>
            <person name="Cotton J.A."/>
            <person name="Lilley C.J."/>
            <person name="Jones L.M."/>
            <person name="Kikuchi T."/>
            <person name="Reid A.J."/>
            <person name="Thorpe P."/>
            <person name="Tsai I.J."/>
            <person name="Beasley H."/>
            <person name="Blok V."/>
            <person name="Cock P.J.A."/>
            <person name="Van den Akker S.E."/>
            <person name="Holroyd N."/>
            <person name="Hunt M."/>
            <person name="Mantelin S."/>
            <person name="Naghra H."/>
            <person name="Pain A."/>
            <person name="Palomares-Rius J.E."/>
            <person name="Zarowiecki M."/>
            <person name="Berriman M."/>
            <person name="Jones J.T."/>
            <person name="Urwin P.E."/>
        </authorList>
    </citation>
    <scope>NUCLEOTIDE SEQUENCE [LARGE SCALE GENOMIC DNA]</scope>
    <source>
        <strain evidence="3">Lindley</strain>
    </source>
</reference>
<evidence type="ECO:0000256" key="1">
    <source>
        <dbReference type="SAM" id="MobiDB-lite"/>
    </source>
</evidence>
<sequence length="278" mass="32135">MFEFGFRHRAVSSPSRDGHASRRSRTPTPAPRVRAADVNREREQEQQRVAHEAEFRNVQQRARSIAADQHRRRHHCTSSWRVMFCNDPERYNERGYGSYLREARPFNPFDSVSGPKTYREFCAMRRDFDESLAGLSGRERYERARAAIHECGHLLALWHLEEAAEFFEITVVPDGETLGCVTSEGPELCSRRKLFTNVMENVAGKIAEEIFFGDSDGTETDMEEALAYARQVARRVFWEGTLQADQVERPQAPPHSPPVGLHRQSLRGQRRCRRQTED</sequence>
<organism evidence="3 4">
    <name type="scientific">Globodera pallida</name>
    <name type="common">Potato cyst nematode worm</name>
    <name type="synonym">Heterodera pallida</name>
    <dbReference type="NCBI Taxonomy" id="36090"/>
    <lineage>
        <taxon>Eukaryota</taxon>
        <taxon>Metazoa</taxon>
        <taxon>Ecdysozoa</taxon>
        <taxon>Nematoda</taxon>
        <taxon>Chromadorea</taxon>
        <taxon>Rhabditida</taxon>
        <taxon>Tylenchina</taxon>
        <taxon>Tylenchomorpha</taxon>
        <taxon>Tylenchoidea</taxon>
        <taxon>Heteroderidae</taxon>
        <taxon>Heteroderinae</taxon>
        <taxon>Globodera</taxon>
    </lineage>
</organism>
<dbReference type="GO" id="GO:0005524">
    <property type="term" value="F:ATP binding"/>
    <property type="evidence" value="ECO:0007669"/>
    <property type="project" value="InterPro"/>
</dbReference>
<dbReference type="InterPro" id="IPR037219">
    <property type="entry name" value="Peptidase_M41-like"/>
</dbReference>
<dbReference type="InterPro" id="IPR000642">
    <property type="entry name" value="Peptidase_M41"/>
</dbReference>
<proteinExistence type="predicted"/>